<dbReference type="EMBL" id="CAADFS010000004">
    <property type="protein sequence ID" value="VFK38434.1"/>
    <property type="molecule type" value="Genomic_DNA"/>
</dbReference>
<proteinExistence type="predicted"/>
<dbReference type="AlphaFoldDB" id="A0A450YAB8"/>
<evidence type="ECO:0000313" key="1">
    <source>
        <dbReference type="EMBL" id="VFK38434.1"/>
    </source>
</evidence>
<protein>
    <submittedName>
        <fullName evidence="1">Uncharacterized protein</fullName>
    </submittedName>
</protein>
<organism evidence="1">
    <name type="scientific">Candidatus Kentrum sp. TC</name>
    <dbReference type="NCBI Taxonomy" id="2126339"/>
    <lineage>
        <taxon>Bacteria</taxon>
        <taxon>Pseudomonadati</taxon>
        <taxon>Pseudomonadota</taxon>
        <taxon>Gammaproteobacteria</taxon>
        <taxon>Candidatus Kentrum</taxon>
    </lineage>
</organism>
<gene>
    <name evidence="1" type="ORF">BECKTC1821D_GA0114238_100476</name>
</gene>
<sequence>MAEIISFLGSIASLTGFGLKDVIESKGNAEIQRKLYDSAHPLLVRLQEDTDKLVGYWKLQNWDYESKHLPDYVVSGGLAVHHRDRKIRHGEQQCVLSMDLVL</sequence>
<name>A0A450YAB8_9GAMM</name>
<reference evidence="1" key="1">
    <citation type="submission" date="2019-02" db="EMBL/GenBank/DDBJ databases">
        <authorList>
            <person name="Gruber-Vodicka R. H."/>
            <person name="Seah K. B. B."/>
        </authorList>
    </citation>
    <scope>NUCLEOTIDE SEQUENCE</scope>
    <source>
        <strain evidence="1">BECK_BZ123</strain>
    </source>
</reference>
<accession>A0A450YAB8</accession>